<evidence type="ECO:0000313" key="2">
    <source>
        <dbReference type="EMBL" id="EJK72323.1"/>
    </source>
</evidence>
<reference evidence="2 3" key="1">
    <citation type="journal article" date="2012" name="Genome Biol.">
        <title>Genome and low-iron response of an oceanic diatom adapted to chronic iron limitation.</title>
        <authorList>
            <person name="Lommer M."/>
            <person name="Specht M."/>
            <person name="Roy A.S."/>
            <person name="Kraemer L."/>
            <person name="Andreson R."/>
            <person name="Gutowska M.A."/>
            <person name="Wolf J."/>
            <person name="Bergner S.V."/>
            <person name="Schilhabel M.B."/>
            <person name="Klostermeier U.C."/>
            <person name="Beiko R.G."/>
            <person name="Rosenstiel P."/>
            <person name="Hippler M."/>
            <person name="Laroche J."/>
        </authorList>
    </citation>
    <scope>NUCLEOTIDE SEQUENCE [LARGE SCALE GENOMIC DNA]</scope>
    <source>
        <strain evidence="2 3">CCMP1005</strain>
    </source>
</reference>
<feature type="region of interest" description="Disordered" evidence="1">
    <location>
        <begin position="127"/>
        <end position="150"/>
    </location>
</feature>
<dbReference type="Proteomes" id="UP000266841">
    <property type="component" value="Unassembled WGS sequence"/>
</dbReference>
<feature type="compositionally biased region" description="Low complexity" evidence="1">
    <location>
        <begin position="127"/>
        <end position="137"/>
    </location>
</feature>
<organism evidence="2 3">
    <name type="scientific">Thalassiosira oceanica</name>
    <name type="common">Marine diatom</name>
    <dbReference type="NCBI Taxonomy" id="159749"/>
    <lineage>
        <taxon>Eukaryota</taxon>
        <taxon>Sar</taxon>
        <taxon>Stramenopiles</taxon>
        <taxon>Ochrophyta</taxon>
        <taxon>Bacillariophyta</taxon>
        <taxon>Coscinodiscophyceae</taxon>
        <taxon>Thalassiosirophycidae</taxon>
        <taxon>Thalassiosirales</taxon>
        <taxon>Thalassiosiraceae</taxon>
        <taxon>Thalassiosira</taxon>
    </lineage>
</organism>
<protein>
    <submittedName>
        <fullName evidence="2">Uncharacterized protein</fullName>
    </submittedName>
</protein>
<feature type="region of interest" description="Disordered" evidence="1">
    <location>
        <begin position="258"/>
        <end position="295"/>
    </location>
</feature>
<name>K0T124_THAOC</name>
<evidence type="ECO:0000256" key="1">
    <source>
        <dbReference type="SAM" id="MobiDB-lite"/>
    </source>
</evidence>
<proteinExistence type="predicted"/>
<keyword evidence="3" id="KW-1185">Reference proteome</keyword>
<comment type="caution">
    <text evidence="2">The sequence shown here is derived from an EMBL/GenBank/DDBJ whole genome shotgun (WGS) entry which is preliminary data.</text>
</comment>
<dbReference type="AlphaFoldDB" id="K0T124"/>
<gene>
    <name evidence="2" type="ORF">THAOC_06157</name>
</gene>
<feature type="compositionally biased region" description="Polar residues" evidence="1">
    <location>
        <begin position="265"/>
        <end position="283"/>
    </location>
</feature>
<accession>K0T124</accession>
<evidence type="ECO:0000313" key="3">
    <source>
        <dbReference type="Proteomes" id="UP000266841"/>
    </source>
</evidence>
<sequence>MLEGALQHRHKSRLDAGSLMKGEFSQFHTELSKEADTVPEMLSSKSRRTTSVVLEGSVKRHNAYLGYQKFERSLTTSGCDLCSSVCYISRLTDSEISAVLATILTNQTVKKLLSLIERMNQKKSASIVSNCQSNSSSEKNEGSPSEVVPVEGNAEKLKVATIKELMSVLTSMEMVDERERDDVLKMIQGLRGYMFYETFAYHVASLQQLINEKESRSTDETCSTCRFMGAVLSNALFIHSSDRSVSPVKSHPWLLQERIAPTPSPGSNQQVAPTPSPGSNQRVAPTKRGGTGASRPLRVHTSIEDRPVHNIGSDGLSPHLNVVANRKQSNLFVCIILRWVRPLTHTVPLDSPGSVNPCHPARG</sequence>
<dbReference type="EMBL" id="AGNL01006026">
    <property type="protein sequence ID" value="EJK72323.1"/>
    <property type="molecule type" value="Genomic_DNA"/>
</dbReference>